<comment type="caution">
    <text evidence="1">The sequence shown here is derived from an EMBL/GenBank/DDBJ whole genome shotgun (WGS) entry which is preliminary data.</text>
</comment>
<keyword evidence="2" id="KW-1185">Reference proteome</keyword>
<evidence type="ECO:0000313" key="1">
    <source>
        <dbReference type="EMBL" id="KAJ9078086.1"/>
    </source>
</evidence>
<evidence type="ECO:0000313" key="2">
    <source>
        <dbReference type="Proteomes" id="UP001165960"/>
    </source>
</evidence>
<reference evidence="1" key="1">
    <citation type="submission" date="2022-04" db="EMBL/GenBank/DDBJ databases">
        <title>Genome of the entomopathogenic fungus Entomophthora muscae.</title>
        <authorList>
            <person name="Elya C."/>
            <person name="Lovett B.R."/>
            <person name="Lee E."/>
            <person name="Macias A.M."/>
            <person name="Hajek A.E."/>
            <person name="De Bivort B.L."/>
            <person name="Kasson M.T."/>
            <person name="De Fine Licht H.H."/>
            <person name="Stajich J.E."/>
        </authorList>
    </citation>
    <scope>NUCLEOTIDE SEQUENCE</scope>
    <source>
        <strain evidence="1">Berkeley</strain>
    </source>
</reference>
<dbReference type="EMBL" id="QTSX02002164">
    <property type="protein sequence ID" value="KAJ9078086.1"/>
    <property type="molecule type" value="Genomic_DNA"/>
</dbReference>
<dbReference type="Proteomes" id="UP001165960">
    <property type="component" value="Unassembled WGS sequence"/>
</dbReference>
<name>A0ACC2TUP5_9FUNG</name>
<proteinExistence type="predicted"/>
<organism evidence="1 2">
    <name type="scientific">Entomophthora muscae</name>
    <dbReference type="NCBI Taxonomy" id="34485"/>
    <lineage>
        <taxon>Eukaryota</taxon>
        <taxon>Fungi</taxon>
        <taxon>Fungi incertae sedis</taxon>
        <taxon>Zoopagomycota</taxon>
        <taxon>Entomophthoromycotina</taxon>
        <taxon>Entomophthoromycetes</taxon>
        <taxon>Entomophthorales</taxon>
        <taxon>Entomophthoraceae</taxon>
        <taxon>Entomophthora</taxon>
    </lineage>
</organism>
<protein>
    <submittedName>
        <fullName evidence="1">Uncharacterized protein</fullName>
    </submittedName>
</protein>
<gene>
    <name evidence="1" type="ORF">DSO57_1010458</name>
</gene>
<sequence>MCDNLDLPSSDLISLIPAVKGVSSSPSPQLEINNPVFLQVSENATHIPSWVPWLLTGLVLMGLNTYLPQLSLMSFLWSPLRVAIPLIHWMAVRIINFNDPYNHHLVPFGLHRED</sequence>
<accession>A0ACC2TUP5</accession>